<dbReference type="STRING" id="1550566.SZ63_03790"/>
<sequence>MKSTRLYAFICLIVAAAVMICGCTGTTNTDSTPGAGSQTTTPTATATAAGEVQVKVFHAGSLTGPFEKVKAEFEADHPGVTVLLEPAGSVDCIKKITENGKPADVLASADYYLIPEMMIPEHADWYLTFAKNRMVLTYSNDSKYAGEITAENWYEILDRDGVRWGFSDPNSDPCGYRTPMVIQLAEAYYENDQIFETLVSEHSNITVTEADGVYTIHAADPKPDSTTLTIRPKSVELVQMVQSGGLDYAWEYRSVAVQHDLEFIELPEEIDLSSIDFAENYATVRTEAKKGDGTTLYGGSAIVYGVTVPKIAEHPDLGTEFVEMLIGATGQEILERDGQPPIVPAGGYGDVPTALQSLVEMKA</sequence>
<dbReference type="EMBL" id="JXOJ01000002">
    <property type="protein sequence ID" value="KLK88182.1"/>
    <property type="molecule type" value="Genomic_DNA"/>
</dbReference>
<evidence type="ECO:0000313" key="3">
    <source>
        <dbReference type="Proteomes" id="UP000035301"/>
    </source>
</evidence>
<dbReference type="GO" id="GO:0015689">
    <property type="term" value="P:molybdate ion transport"/>
    <property type="evidence" value="ECO:0007669"/>
    <property type="project" value="TreeGrafter"/>
</dbReference>
<dbReference type="AlphaFoldDB" id="A0A0H1R651"/>
<protein>
    <submittedName>
        <fullName evidence="2">Molybdenum ABC transporter substrate-binding protein</fullName>
    </submittedName>
</protein>
<dbReference type="NCBIfam" id="TIGR03730">
    <property type="entry name" value="tungstate_WtpA"/>
    <property type="match status" value="1"/>
</dbReference>
<dbReference type="GO" id="GO:1901359">
    <property type="term" value="F:tungstate binding"/>
    <property type="evidence" value="ECO:0007669"/>
    <property type="project" value="InterPro"/>
</dbReference>
<dbReference type="CDD" id="cd13540">
    <property type="entry name" value="PBP2_ModA_WtpA"/>
    <property type="match status" value="1"/>
</dbReference>
<dbReference type="PROSITE" id="PS51257">
    <property type="entry name" value="PROKAR_LIPOPROTEIN"/>
    <property type="match status" value="1"/>
</dbReference>
<proteinExistence type="inferred from homology"/>
<dbReference type="Proteomes" id="UP000035301">
    <property type="component" value="Unassembled WGS sequence"/>
</dbReference>
<dbReference type="Pfam" id="PF13531">
    <property type="entry name" value="SBP_bac_11"/>
    <property type="match status" value="1"/>
</dbReference>
<dbReference type="RefSeq" id="WP_048181434.1">
    <property type="nucleotide sequence ID" value="NZ_JXOJ01000002.1"/>
</dbReference>
<dbReference type="SUPFAM" id="SSF53850">
    <property type="entry name" value="Periplasmic binding protein-like II"/>
    <property type="match status" value="1"/>
</dbReference>
<name>A0A0H1R651_9EURY</name>
<dbReference type="GO" id="GO:0030973">
    <property type="term" value="F:molybdate ion binding"/>
    <property type="evidence" value="ECO:0007669"/>
    <property type="project" value="TreeGrafter"/>
</dbReference>
<dbReference type="InterPro" id="IPR050682">
    <property type="entry name" value="ModA/WtpA"/>
</dbReference>
<evidence type="ECO:0000313" key="2">
    <source>
        <dbReference type="EMBL" id="KLK88182.1"/>
    </source>
</evidence>
<dbReference type="InterPro" id="IPR022498">
    <property type="entry name" value="ABC_trnspt_W-bd_WtpA"/>
</dbReference>
<comment type="caution">
    <text evidence="2">The sequence shown here is derived from an EMBL/GenBank/DDBJ whole genome shotgun (WGS) entry which is preliminary data.</text>
</comment>
<dbReference type="PATRIC" id="fig|1550566.3.peg.814"/>
<dbReference type="Gene3D" id="3.40.190.10">
    <property type="entry name" value="Periplasmic binding protein-like II"/>
    <property type="match status" value="2"/>
</dbReference>
<keyword evidence="3" id="KW-1185">Reference proteome</keyword>
<organism evidence="2 3">
    <name type="scientific">Methanoculleus sediminis</name>
    <dbReference type="NCBI Taxonomy" id="1550566"/>
    <lineage>
        <taxon>Archaea</taxon>
        <taxon>Methanobacteriati</taxon>
        <taxon>Methanobacteriota</taxon>
        <taxon>Stenosarchaea group</taxon>
        <taxon>Methanomicrobia</taxon>
        <taxon>Methanomicrobiales</taxon>
        <taxon>Methanomicrobiaceae</taxon>
        <taxon>Methanoculleus</taxon>
    </lineage>
</organism>
<gene>
    <name evidence="2" type="ORF">SZ63_03790</name>
</gene>
<dbReference type="NCBIfam" id="NF003196">
    <property type="entry name" value="PRK04168.1"/>
    <property type="match status" value="1"/>
</dbReference>
<dbReference type="PANTHER" id="PTHR30632:SF16">
    <property type="entry name" value="MOLYBDATE_TUNGSTATE-BINDING PROTEIN WTPA"/>
    <property type="match status" value="1"/>
</dbReference>
<comment type="similarity">
    <text evidence="1">Belongs to the bacterial solute-binding protein 1 family. WtpA subfamily.</text>
</comment>
<evidence type="ECO:0000256" key="1">
    <source>
        <dbReference type="ARBA" id="ARBA00009438"/>
    </source>
</evidence>
<dbReference type="OrthoDB" id="7820at2157"/>
<dbReference type="PANTHER" id="PTHR30632">
    <property type="entry name" value="MOLYBDATE-BINDING PERIPLASMIC PROTEIN"/>
    <property type="match status" value="1"/>
</dbReference>
<accession>A0A0H1R651</accession>
<reference evidence="2 3" key="1">
    <citation type="journal article" date="2015" name="Int. J. Syst. Evol. Microbiol.">
        <title>Methanoculleus sediminis sp. nov., a methanogen from sediments near a submarine mud volcano.</title>
        <authorList>
            <person name="Chen S.C."/>
            <person name="Chen M.F."/>
            <person name="Lai M.C."/>
            <person name="Weng C.Y."/>
            <person name="Wu S.Y."/>
            <person name="Lin S."/>
            <person name="Yang T.F."/>
            <person name="Chen P.C."/>
        </authorList>
    </citation>
    <scope>NUCLEOTIDE SEQUENCE [LARGE SCALE GENOMIC DNA]</scope>
    <source>
        <strain evidence="2 3">S3Fa</strain>
    </source>
</reference>